<feature type="region of interest" description="Disordered" evidence="6">
    <location>
        <begin position="216"/>
        <end position="236"/>
    </location>
</feature>
<name>A0ABR0A284_9CRUS</name>
<dbReference type="InterPro" id="IPR039791">
    <property type="entry name" value="GCM"/>
</dbReference>
<proteinExistence type="predicted"/>
<evidence type="ECO:0000259" key="7">
    <source>
        <dbReference type="PROSITE" id="PS50807"/>
    </source>
</evidence>
<protein>
    <recommendedName>
        <fullName evidence="7">GCM domain-containing protein</fullName>
    </recommendedName>
</protein>
<dbReference type="InterPro" id="IPR003902">
    <property type="entry name" value="Tscrpt_reg_GCM"/>
</dbReference>
<dbReference type="Gene3D" id="2.20.25.670">
    <property type="entry name" value="GCM domain, large subdomain"/>
    <property type="match status" value="1"/>
</dbReference>
<evidence type="ECO:0000313" key="8">
    <source>
        <dbReference type="EMBL" id="KAK4019279.1"/>
    </source>
</evidence>
<dbReference type="Pfam" id="PF03615">
    <property type="entry name" value="GCM"/>
    <property type="match status" value="1"/>
</dbReference>
<comment type="caution">
    <text evidence="8">The sequence shown here is derived from an EMBL/GenBank/DDBJ whole genome shotgun (WGS) entry which is preliminary data.</text>
</comment>
<dbReference type="EMBL" id="JAOYFB010000036">
    <property type="protein sequence ID" value="KAK4019279.1"/>
    <property type="molecule type" value="Genomic_DNA"/>
</dbReference>
<dbReference type="InterPro" id="IPR043021">
    <property type="entry name" value="GCM_small"/>
</dbReference>
<organism evidence="8 9">
    <name type="scientific">Daphnia magna</name>
    <dbReference type="NCBI Taxonomy" id="35525"/>
    <lineage>
        <taxon>Eukaryota</taxon>
        <taxon>Metazoa</taxon>
        <taxon>Ecdysozoa</taxon>
        <taxon>Arthropoda</taxon>
        <taxon>Crustacea</taxon>
        <taxon>Branchiopoda</taxon>
        <taxon>Diplostraca</taxon>
        <taxon>Cladocera</taxon>
        <taxon>Anomopoda</taxon>
        <taxon>Daphniidae</taxon>
        <taxon>Daphnia</taxon>
    </lineage>
</organism>
<dbReference type="PROSITE" id="PS50807">
    <property type="entry name" value="GCM"/>
    <property type="match status" value="1"/>
</dbReference>
<dbReference type="PANTHER" id="PTHR12414:SF8">
    <property type="entry name" value="TRANSCRIPTION FACTOR GLIAL CELLS MISSING-RELATED"/>
    <property type="match status" value="1"/>
</dbReference>
<keyword evidence="4" id="KW-0804">Transcription</keyword>
<dbReference type="Gene3D" id="3.30.70.3530">
    <property type="entry name" value="GCM motif"/>
    <property type="match status" value="1"/>
</dbReference>
<keyword evidence="2" id="KW-0805">Transcription regulation</keyword>
<evidence type="ECO:0000256" key="5">
    <source>
        <dbReference type="ARBA" id="ARBA00023242"/>
    </source>
</evidence>
<accession>A0ABR0A284</accession>
<dbReference type="SUPFAM" id="SSF90073">
    <property type="entry name" value="GCM domain"/>
    <property type="match status" value="1"/>
</dbReference>
<evidence type="ECO:0000313" key="9">
    <source>
        <dbReference type="Proteomes" id="UP001234178"/>
    </source>
</evidence>
<evidence type="ECO:0000256" key="3">
    <source>
        <dbReference type="ARBA" id="ARBA00023125"/>
    </source>
</evidence>
<gene>
    <name evidence="8" type="ORF">OUZ56_001305</name>
</gene>
<keyword evidence="5" id="KW-0539">Nucleus</keyword>
<dbReference type="Proteomes" id="UP001234178">
    <property type="component" value="Unassembled WGS sequence"/>
</dbReference>
<evidence type="ECO:0000256" key="4">
    <source>
        <dbReference type="ARBA" id="ARBA00023163"/>
    </source>
</evidence>
<keyword evidence="1" id="KW-0217">Developmental protein</keyword>
<reference evidence="8 9" key="1">
    <citation type="journal article" date="2023" name="Nucleic Acids Res.">
        <title>The hologenome of Daphnia magna reveals possible DNA methylation and microbiome-mediated evolution of the host genome.</title>
        <authorList>
            <person name="Chaturvedi A."/>
            <person name="Li X."/>
            <person name="Dhandapani V."/>
            <person name="Marshall H."/>
            <person name="Kissane S."/>
            <person name="Cuenca-Cambronero M."/>
            <person name="Asole G."/>
            <person name="Calvet F."/>
            <person name="Ruiz-Romero M."/>
            <person name="Marangio P."/>
            <person name="Guigo R."/>
            <person name="Rago D."/>
            <person name="Mirbahai L."/>
            <person name="Eastwood N."/>
            <person name="Colbourne J.K."/>
            <person name="Zhou J."/>
            <person name="Mallon E."/>
            <person name="Orsini L."/>
        </authorList>
    </citation>
    <scope>NUCLEOTIDE SEQUENCE [LARGE SCALE GENOMIC DNA]</scope>
    <source>
        <strain evidence="8">LRV0_1</strain>
    </source>
</reference>
<sequence>MVRQLDKFSTYSSQLPFIWVAFEYYFLKKENEHFFFLCLFVGMCSKTTSTSTTNMDWDINDSNIPKVTHYDHFNDWVDGHVRLVYRPDCEEARRHGSGWAMRNTNNHNVQILKKSCLGVLLCSNRCILDTGEQVHLRPAICDKARKKQQGKPCPNRRCNGRLEIIACRGHCGYPVTHFWRHTEHAVFFQSKGVHDHPRPEAKSTAEQRRLRGAAASLGAGLHQHSTSAGGSGHRRPRGLALLLSRSQQKVNKMVAGHSSKRDKNKGAAMAIVKDEFPVQVSPAFPMMMTPVEPAPMAAPTDYNHQGHMDEGYPPIAAYPTEVHDASLYYHNHHAHNHHQQQHVMPDPSSMMDSSYNLTCDYNNAAGYCQTDVHQANSYPYQHYAPASAPSIAGAPPCDAQSSSGYYGSPSDHHHQQHHYTTHQPMTDNSSSVSPLITTPYDCYSSSHDHLELKYQAAFVDALESQTNTSMETAVTEVSATSNNSSSTTTNDMVVNVDPLQINANLVQQMPTPEFQYEYETNYSNNEWTMTTSGHYTNAANHSYPTAAAVEAYPTDNSLTGCTSDSDISVLPNYCFAACVFTTPPASSEPASSGGAKVEIGTYSPATRHFESYDSGHYQTLNEEPLHPAL</sequence>
<keyword evidence="3" id="KW-0238">DNA-binding</keyword>
<dbReference type="PANTHER" id="PTHR12414">
    <property type="entry name" value="GLIAL CELLS MISSING RELATED/GLIDE"/>
    <property type="match status" value="1"/>
</dbReference>
<feature type="region of interest" description="Disordered" evidence="6">
    <location>
        <begin position="394"/>
        <end position="432"/>
    </location>
</feature>
<evidence type="ECO:0000256" key="1">
    <source>
        <dbReference type="ARBA" id="ARBA00022473"/>
    </source>
</evidence>
<keyword evidence="9" id="KW-1185">Reference proteome</keyword>
<evidence type="ECO:0000256" key="6">
    <source>
        <dbReference type="SAM" id="MobiDB-lite"/>
    </source>
</evidence>
<dbReference type="InterPro" id="IPR043020">
    <property type="entry name" value="GCM_large"/>
</dbReference>
<evidence type="ECO:0000256" key="2">
    <source>
        <dbReference type="ARBA" id="ARBA00023015"/>
    </source>
</evidence>
<dbReference type="InterPro" id="IPR036115">
    <property type="entry name" value="GCM_dom_sf"/>
</dbReference>
<feature type="domain" description="GCM" evidence="7">
    <location>
        <begin position="55"/>
        <end position="211"/>
    </location>
</feature>